<reference evidence="1" key="2">
    <citation type="journal article" date="2015" name="Data Brief">
        <title>Shoot transcriptome of the giant reed, Arundo donax.</title>
        <authorList>
            <person name="Barrero R.A."/>
            <person name="Guerrero F.D."/>
            <person name="Moolhuijzen P."/>
            <person name="Goolsby J.A."/>
            <person name="Tidwell J."/>
            <person name="Bellgard S.E."/>
            <person name="Bellgard M.I."/>
        </authorList>
    </citation>
    <scope>NUCLEOTIDE SEQUENCE</scope>
    <source>
        <tissue evidence="1">Shoot tissue taken approximately 20 cm above the soil surface</tissue>
    </source>
</reference>
<organism evidence="1">
    <name type="scientific">Arundo donax</name>
    <name type="common">Giant reed</name>
    <name type="synonym">Donax arundinaceus</name>
    <dbReference type="NCBI Taxonomy" id="35708"/>
    <lineage>
        <taxon>Eukaryota</taxon>
        <taxon>Viridiplantae</taxon>
        <taxon>Streptophyta</taxon>
        <taxon>Embryophyta</taxon>
        <taxon>Tracheophyta</taxon>
        <taxon>Spermatophyta</taxon>
        <taxon>Magnoliopsida</taxon>
        <taxon>Liliopsida</taxon>
        <taxon>Poales</taxon>
        <taxon>Poaceae</taxon>
        <taxon>PACMAD clade</taxon>
        <taxon>Arundinoideae</taxon>
        <taxon>Arundineae</taxon>
        <taxon>Arundo</taxon>
    </lineage>
</organism>
<reference evidence="1" key="1">
    <citation type="submission" date="2014-09" db="EMBL/GenBank/DDBJ databases">
        <authorList>
            <person name="Magalhaes I.L.F."/>
            <person name="Oliveira U."/>
            <person name="Santos F.R."/>
            <person name="Vidigal T.H.D.A."/>
            <person name="Brescovit A.D."/>
            <person name="Santos A.J."/>
        </authorList>
    </citation>
    <scope>NUCLEOTIDE SEQUENCE</scope>
    <source>
        <tissue evidence="1">Shoot tissue taken approximately 20 cm above the soil surface</tissue>
    </source>
</reference>
<dbReference type="AlphaFoldDB" id="A0A0A9GCR6"/>
<dbReference type="EMBL" id="GBRH01179438">
    <property type="protein sequence ID" value="JAE18458.1"/>
    <property type="molecule type" value="Transcribed_RNA"/>
</dbReference>
<sequence>MRLGKNYWLTGRFHRLAERFHR</sequence>
<evidence type="ECO:0000313" key="1">
    <source>
        <dbReference type="EMBL" id="JAE18458.1"/>
    </source>
</evidence>
<name>A0A0A9GCR6_ARUDO</name>
<protein>
    <submittedName>
        <fullName evidence="1">Uncharacterized protein</fullName>
    </submittedName>
</protein>
<proteinExistence type="predicted"/>
<accession>A0A0A9GCR6</accession>